<feature type="domain" description="GOST seven transmembrane" evidence="10">
    <location>
        <begin position="180"/>
        <end position="432"/>
    </location>
</feature>
<accession>A0A642UJE4</accession>
<dbReference type="InterPro" id="IPR053938">
    <property type="entry name" value="PTM1-like_N"/>
</dbReference>
<organism evidence="12 13">
    <name type="scientific">Trichomonascus ciferrii</name>
    <dbReference type="NCBI Taxonomy" id="44093"/>
    <lineage>
        <taxon>Eukaryota</taxon>
        <taxon>Fungi</taxon>
        <taxon>Dikarya</taxon>
        <taxon>Ascomycota</taxon>
        <taxon>Saccharomycotina</taxon>
        <taxon>Dipodascomycetes</taxon>
        <taxon>Dipodascales</taxon>
        <taxon>Trichomonascaceae</taxon>
        <taxon>Trichomonascus</taxon>
        <taxon>Trichomonascus ciferrii complex</taxon>
    </lineage>
</organism>
<keyword evidence="6 8" id="KW-0472">Membrane</keyword>
<keyword evidence="3 8" id="KW-0812">Transmembrane</keyword>
<dbReference type="AlphaFoldDB" id="A0A642UJE4"/>
<feature type="transmembrane region" description="Helical" evidence="8">
    <location>
        <begin position="408"/>
        <end position="425"/>
    </location>
</feature>
<evidence type="ECO:0000259" key="11">
    <source>
        <dbReference type="Pfam" id="PF21902"/>
    </source>
</evidence>
<feature type="transmembrane region" description="Helical" evidence="8">
    <location>
        <begin position="216"/>
        <end position="235"/>
    </location>
</feature>
<keyword evidence="4 9" id="KW-0732">Signal</keyword>
<evidence type="ECO:0008006" key="14">
    <source>
        <dbReference type="Google" id="ProtNLM"/>
    </source>
</evidence>
<feature type="compositionally biased region" description="Basic and acidic residues" evidence="7">
    <location>
        <begin position="561"/>
        <end position="575"/>
    </location>
</feature>
<dbReference type="GO" id="GO:0042147">
    <property type="term" value="P:retrograde transport, endosome to Golgi"/>
    <property type="evidence" value="ECO:0007669"/>
    <property type="project" value="TreeGrafter"/>
</dbReference>
<feature type="chain" id="PRO_5025019155" description="Membrane protein PTM1" evidence="9">
    <location>
        <begin position="23"/>
        <end position="575"/>
    </location>
</feature>
<dbReference type="EMBL" id="SWFS01000533">
    <property type="protein sequence ID" value="KAA8898934.1"/>
    <property type="molecule type" value="Genomic_DNA"/>
</dbReference>
<feature type="region of interest" description="Disordered" evidence="7">
    <location>
        <begin position="459"/>
        <end position="575"/>
    </location>
</feature>
<dbReference type="GO" id="GO:0005794">
    <property type="term" value="C:Golgi apparatus"/>
    <property type="evidence" value="ECO:0007669"/>
    <property type="project" value="TreeGrafter"/>
</dbReference>
<keyword evidence="13" id="KW-1185">Reference proteome</keyword>
<evidence type="ECO:0000256" key="9">
    <source>
        <dbReference type="SAM" id="SignalP"/>
    </source>
</evidence>
<evidence type="ECO:0000256" key="5">
    <source>
        <dbReference type="ARBA" id="ARBA00022989"/>
    </source>
</evidence>
<evidence type="ECO:0000256" key="8">
    <source>
        <dbReference type="SAM" id="Phobius"/>
    </source>
</evidence>
<dbReference type="PANTHER" id="PTHR21229:SF1">
    <property type="entry name" value="GH17801P"/>
    <property type="match status" value="1"/>
</dbReference>
<evidence type="ECO:0000256" key="4">
    <source>
        <dbReference type="ARBA" id="ARBA00022729"/>
    </source>
</evidence>
<reference evidence="12" key="1">
    <citation type="journal article" date="2019" name="G3 (Bethesda)">
        <title>Genome Assemblies of Two Rare Opportunistic Yeast Pathogens: Diutina rugosa (syn. Candida rugosa) and Trichomonascus ciferrii (syn. Candida ciferrii).</title>
        <authorList>
            <person name="Mixao V."/>
            <person name="Saus E."/>
            <person name="Hansen A.P."/>
            <person name="Lass-Florl C."/>
            <person name="Gabaldon T."/>
        </authorList>
    </citation>
    <scope>NUCLEOTIDE SEQUENCE</scope>
    <source>
        <strain evidence="12">CBS 4856</strain>
    </source>
</reference>
<proteinExistence type="inferred from homology"/>
<gene>
    <name evidence="12" type="ORF">TRICI_006428</name>
</gene>
<sequence length="575" mass="64371">MIGRQFLAFAATVALLCGLAVGNEMEISTKERQQCVGMYSKKDWGGDGDAYIDLALEPATDDKHGWVAVVIFEYRDVDLLGAGIPGDKNVKYVCDEGAVASNMCDKGQIGEFILSKSANKTSYAHMVTKKVDIQKPEAVRYELKKSGFYCVSTASSPHVKYKGVALFHNAFGDLSASQIPKLPFYGGMALAYLVVFALWMFAYIQHRQDILPVQNYITAICGFLVVEMVIIWGYYDYVNNGAGKVGSMVYLGLLSVLNAFRNAFTFFLLLIVSMGYSVVKPSLGDAMWKCRALAGAHFFFAVVYTVSSYIVPPEEAGPIIMLVIMPLSLTMTTFYVWILASLTSTIKYLDSNKQHIKARMYKTLWMILLGSMIVIFGFFFINSMIFAGQSNMEFITNHWKARWFLLDGWINVVYIVDFTLIAFIWRPSANNRRFAMSTQIAQDENDAQEFEIGSLRESLDDEESIGAQRRREEESDEEFVNHVASLPAFQQPDPPAYEETEGAGANSISQKKSTNTKDVTQDASSSTMFAVGDDDSDEDNDDRHQHRPASHDEDIWDDNDEHGLLNKDIGSKKDD</sequence>
<dbReference type="Proteomes" id="UP000761534">
    <property type="component" value="Unassembled WGS sequence"/>
</dbReference>
<dbReference type="InterPro" id="IPR053937">
    <property type="entry name" value="GOST_TM"/>
</dbReference>
<comment type="similarity">
    <text evidence="2">Belongs to the LU7TM family.</text>
</comment>
<keyword evidence="5 8" id="KW-1133">Transmembrane helix</keyword>
<feature type="compositionally biased region" description="Basic and acidic residues" evidence="7">
    <location>
        <begin position="541"/>
        <end position="553"/>
    </location>
</feature>
<evidence type="ECO:0000256" key="2">
    <source>
        <dbReference type="ARBA" id="ARBA00007883"/>
    </source>
</evidence>
<feature type="transmembrane region" description="Helical" evidence="8">
    <location>
        <begin position="292"/>
        <end position="311"/>
    </location>
</feature>
<feature type="transmembrane region" description="Helical" evidence="8">
    <location>
        <begin position="363"/>
        <end position="388"/>
    </location>
</feature>
<feature type="transmembrane region" description="Helical" evidence="8">
    <location>
        <begin position="184"/>
        <end position="204"/>
    </location>
</feature>
<dbReference type="Pfam" id="PF21902">
    <property type="entry name" value="PTM1-like_N"/>
    <property type="match status" value="1"/>
</dbReference>
<feature type="transmembrane region" description="Helical" evidence="8">
    <location>
        <begin position="247"/>
        <end position="272"/>
    </location>
</feature>
<evidence type="ECO:0000256" key="3">
    <source>
        <dbReference type="ARBA" id="ARBA00022692"/>
    </source>
</evidence>
<feature type="transmembrane region" description="Helical" evidence="8">
    <location>
        <begin position="317"/>
        <end position="342"/>
    </location>
</feature>
<dbReference type="GO" id="GO:0016020">
    <property type="term" value="C:membrane"/>
    <property type="evidence" value="ECO:0007669"/>
    <property type="project" value="UniProtKB-SubCell"/>
</dbReference>
<evidence type="ECO:0000313" key="13">
    <source>
        <dbReference type="Proteomes" id="UP000761534"/>
    </source>
</evidence>
<feature type="compositionally biased region" description="Polar residues" evidence="7">
    <location>
        <begin position="506"/>
        <end position="528"/>
    </location>
</feature>
<protein>
    <recommendedName>
        <fullName evidence="14">Membrane protein PTM1</fullName>
    </recommendedName>
</protein>
<dbReference type="PANTHER" id="PTHR21229">
    <property type="entry name" value="LUNG SEVEN TRANSMEMBRANE RECEPTOR"/>
    <property type="match status" value="1"/>
</dbReference>
<evidence type="ECO:0000256" key="1">
    <source>
        <dbReference type="ARBA" id="ARBA00004141"/>
    </source>
</evidence>
<name>A0A642UJE4_9ASCO</name>
<evidence type="ECO:0000259" key="10">
    <source>
        <dbReference type="Pfam" id="PF06814"/>
    </source>
</evidence>
<evidence type="ECO:0000313" key="12">
    <source>
        <dbReference type="EMBL" id="KAA8898934.1"/>
    </source>
</evidence>
<comment type="subcellular location">
    <subcellularLocation>
        <location evidence="1">Membrane</location>
        <topology evidence="1">Multi-pass membrane protein</topology>
    </subcellularLocation>
</comment>
<dbReference type="GO" id="GO:0005829">
    <property type="term" value="C:cytosol"/>
    <property type="evidence" value="ECO:0007669"/>
    <property type="project" value="GOC"/>
</dbReference>
<dbReference type="VEuPathDB" id="FungiDB:TRICI_006428"/>
<feature type="domain" description="PTM1-like N-terminal" evidence="11">
    <location>
        <begin position="31"/>
        <end position="169"/>
    </location>
</feature>
<dbReference type="OrthoDB" id="19932at2759"/>
<dbReference type="Pfam" id="PF06814">
    <property type="entry name" value="GOST_TM"/>
    <property type="match status" value="1"/>
</dbReference>
<feature type="signal peptide" evidence="9">
    <location>
        <begin position="1"/>
        <end position="22"/>
    </location>
</feature>
<dbReference type="InterPro" id="IPR009637">
    <property type="entry name" value="GPR107/GPR108-like"/>
</dbReference>
<comment type="caution">
    <text evidence="12">The sequence shown here is derived from an EMBL/GenBank/DDBJ whole genome shotgun (WGS) entry which is preliminary data.</text>
</comment>
<evidence type="ECO:0000256" key="6">
    <source>
        <dbReference type="ARBA" id="ARBA00023136"/>
    </source>
</evidence>
<evidence type="ECO:0000256" key="7">
    <source>
        <dbReference type="SAM" id="MobiDB-lite"/>
    </source>
</evidence>